<name>A0ABW3AVF3_9SPHI</name>
<proteinExistence type="predicted"/>
<accession>A0ABW3AVF3</accession>
<dbReference type="Pfam" id="PF00534">
    <property type="entry name" value="Glycos_transf_1"/>
    <property type="match status" value="1"/>
</dbReference>
<dbReference type="Proteomes" id="UP001597010">
    <property type="component" value="Unassembled WGS sequence"/>
</dbReference>
<dbReference type="EMBL" id="JBHTHZ010000013">
    <property type="protein sequence ID" value="MFD0795032.1"/>
    <property type="molecule type" value="Genomic_DNA"/>
</dbReference>
<gene>
    <name evidence="3" type="ORF">ACFQZX_15530</name>
</gene>
<reference evidence="4" key="1">
    <citation type="journal article" date="2019" name="Int. J. Syst. Evol. Microbiol.">
        <title>The Global Catalogue of Microorganisms (GCM) 10K type strain sequencing project: providing services to taxonomists for standard genome sequencing and annotation.</title>
        <authorList>
            <consortium name="The Broad Institute Genomics Platform"/>
            <consortium name="The Broad Institute Genome Sequencing Center for Infectious Disease"/>
            <person name="Wu L."/>
            <person name="Ma J."/>
        </authorList>
    </citation>
    <scope>NUCLEOTIDE SEQUENCE [LARGE SCALE GENOMIC DNA]</scope>
    <source>
        <strain evidence="4">CCUG 61484</strain>
    </source>
</reference>
<comment type="caution">
    <text evidence="3">The sequence shown here is derived from an EMBL/GenBank/DDBJ whole genome shotgun (WGS) entry which is preliminary data.</text>
</comment>
<feature type="domain" description="Glycosyltransferase subfamily 4-like N-terminal" evidence="2">
    <location>
        <begin position="16"/>
        <end position="187"/>
    </location>
</feature>
<evidence type="ECO:0000313" key="4">
    <source>
        <dbReference type="Proteomes" id="UP001597010"/>
    </source>
</evidence>
<organism evidence="3 4">
    <name type="scientific">Mucilaginibacter litoreus</name>
    <dbReference type="NCBI Taxonomy" id="1048221"/>
    <lineage>
        <taxon>Bacteria</taxon>
        <taxon>Pseudomonadati</taxon>
        <taxon>Bacteroidota</taxon>
        <taxon>Sphingobacteriia</taxon>
        <taxon>Sphingobacteriales</taxon>
        <taxon>Sphingobacteriaceae</taxon>
        <taxon>Mucilaginibacter</taxon>
    </lineage>
</organism>
<dbReference type="NCBIfam" id="NF046085">
    <property type="entry name" value="XrtY_assoc_Gly1"/>
    <property type="match status" value="1"/>
</dbReference>
<dbReference type="Gene3D" id="3.40.50.2000">
    <property type="entry name" value="Glycogen Phosphorylase B"/>
    <property type="match status" value="2"/>
</dbReference>
<dbReference type="Pfam" id="PF13439">
    <property type="entry name" value="Glyco_transf_4"/>
    <property type="match status" value="1"/>
</dbReference>
<keyword evidence="4" id="KW-1185">Reference proteome</keyword>
<dbReference type="RefSeq" id="WP_377117018.1">
    <property type="nucleotide sequence ID" value="NZ_JBHTHZ010000013.1"/>
</dbReference>
<sequence length="380" mass="42671">MKVLHINASYKPAYVYGGPTVSVSMLCEQLHGAGIDVEVYTTTANGVAELPVKPNETKYVDNVAVTYFKRVTKDHTHFSPALLGALNKKIKQFDIVHIHAWWNLVSVLSCYVAIKNKVPVVLSPRGTLSAYSFSNKNTGFKSYIHRFLGKRLLQKCLIHATSVYEASAINRLMANQSTTVIPNLIRLSDEKDQSPERFVNNKLRLLFLSRIEEKKGLDILLRSLEHITVPFSLTIAGSGDPEYIEKLKLLIPESQKDNIEWAGFYGDGKFKQLAAHDLLVLPSHDENFGNVVIESLSAGTPVLISNKVGLASYVETNNLGWICEPDIYSISNTIIRIYINEQKKLTEIRGKAPGVIHHEFSGERLVKRYIDLYQSIKRTT</sequence>
<protein>
    <submittedName>
        <fullName evidence="3">XrtY-associated glycosyltransferase XYAG1</fullName>
    </submittedName>
</protein>
<dbReference type="PANTHER" id="PTHR12526">
    <property type="entry name" value="GLYCOSYLTRANSFERASE"/>
    <property type="match status" value="1"/>
</dbReference>
<evidence type="ECO:0000259" key="2">
    <source>
        <dbReference type="Pfam" id="PF13439"/>
    </source>
</evidence>
<dbReference type="InterPro" id="IPR028098">
    <property type="entry name" value="Glyco_trans_4-like_N"/>
</dbReference>
<evidence type="ECO:0000313" key="3">
    <source>
        <dbReference type="EMBL" id="MFD0795032.1"/>
    </source>
</evidence>
<dbReference type="SUPFAM" id="SSF53756">
    <property type="entry name" value="UDP-Glycosyltransferase/glycogen phosphorylase"/>
    <property type="match status" value="1"/>
</dbReference>
<dbReference type="InterPro" id="IPR001296">
    <property type="entry name" value="Glyco_trans_1"/>
</dbReference>
<evidence type="ECO:0000259" key="1">
    <source>
        <dbReference type="Pfam" id="PF00534"/>
    </source>
</evidence>
<feature type="domain" description="Glycosyl transferase family 1" evidence="1">
    <location>
        <begin position="190"/>
        <end position="344"/>
    </location>
</feature>
<dbReference type="PANTHER" id="PTHR12526:SF637">
    <property type="entry name" value="GLYCOSYLTRANSFERASE EPSF-RELATED"/>
    <property type="match status" value="1"/>
</dbReference>